<dbReference type="AlphaFoldDB" id="A0A168DYJ1"/>
<reference evidence="1 2" key="1">
    <citation type="journal article" date="2016" name="Genome Biol. Evol.">
        <title>Divergent and convergent evolution of fungal pathogenicity.</title>
        <authorList>
            <person name="Shang Y."/>
            <person name="Xiao G."/>
            <person name="Zheng P."/>
            <person name="Cen K."/>
            <person name="Zhan S."/>
            <person name="Wang C."/>
        </authorList>
    </citation>
    <scope>NUCLEOTIDE SEQUENCE [LARGE SCALE GENOMIC DNA]</scope>
    <source>
        <strain evidence="1 2">ARSEF 2679</strain>
    </source>
</reference>
<dbReference type="EMBL" id="AZHB01000001">
    <property type="protein sequence ID" value="OAA73158.1"/>
    <property type="molecule type" value="Genomic_DNA"/>
</dbReference>
<evidence type="ECO:0000313" key="1">
    <source>
        <dbReference type="EMBL" id="OAA73158.1"/>
    </source>
</evidence>
<organism evidence="1 2">
    <name type="scientific">Cordyceps fumosorosea (strain ARSEF 2679)</name>
    <name type="common">Isaria fumosorosea</name>
    <dbReference type="NCBI Taxonomy" id="1081104"/>
    <lineage>
        <taxon>Eukaryota</taxon>
        <taxon>Fungi</taxon>
        <taxon>Dikarya</taxon>
        <taxon>Ascomycota</taxon>
        <taxon>Pezizomycotina</taxon>
        <taxon>Sordariomycetes</taxon>
        <taxon>Hypocreomycetidae</taxon>
        <taxon>Hypocreales</taxon>
        <taxon>Cordycipitaceae</taxon>
        <taxon>Cordyceps</taxon>
    </lineage>
</organism>
<name>A0A168DYJ1_CORFA</name>
<accession>A0A168DYJ1</accession>
<protein>
    <submittedName>
        <fullName evidence="1">Uncharacterized protein</fullName>
    </submittedName>
</protein>
<gene>
    <name evidence="1" type="ORF">ISF_00059</name>
</gene>
<keyword evidence="2" id="KW-1185">Reference proteome</keyword>
<evidence type="ECO:0000313" key="2">
    <source>
        <dbReference type="Proteomes" id="UP000076744"/>
    </source>
</evidence>
<sequence length="142" mass="15226">MQLPAGHAHQGQGGPSWARQHDHLRGVTCVLDRVGFYGRRGATTEPSAYGSVLHNVVTGAELYDEIDHLEKPTSFCCLAGGFSLLAELAAEVAATLKGAVEAVAAETEFDEEHMERQRTRCKALLEGKLADIVLHAEAESAT</sequence>
<dbReference type="GeneID" id="30016351"/>
<comment type="caution">
    <text evidence="1">The sequence shown here is derived from an EMBL/GenBank/DDBJ whole genome shotgun (WGS) entry which is preliminary data.</text>
</comment>
<dbReference type="Proteomes" id="UP000076744">
    <property type="component" value="Unassembled WGS sequence"/>
</dbReference>
<dbReference type="RefSeq" id="XP_018708116.1">
    <property type="nucleotide sequence ID" value="XM_018843666.1"/>
</dbReference>
<dbReference type="OrthoDB" id="5131085at2759"/>
<proteinExistence type="predicted"/>